<keyword evidence="3" id="KW-1185">Reference proteome</keyword>
<protein>
    <recommendedName>
        <fullName evidence="1">HD/PDEase domain-containing protein</fullName>
    </recommendedName>
</protein>
<dbReference type="GO" id="GO:0006203">
    <property type="term" value="P:dGTP catabolic process"/>
    <property type="evidence" value="ECO:0007669"/>
    <property type="project" value="TreeGrafter"/>
</dbReference>
<evidence type="ECO:0000259" key="1">
    <source>
        <dbReference type="SMART" id="SM00471"/>
    </source>
</evidence>
<dbReference type="InterPro" id="IPR050135">
    <property type="entry name" value="dGTPase-like"/>
</dbReference>
<dbReference type="RefSeq" id="WP_092617684.1">
    <property type="nucleotide sequence ID" value="NZ_FNCV01000004.1"/>
</dbReference>
<feature type="domain" description="HD/PDEase" evidence="1">
    <location>
        <begin position="57"/>
        <end position="196"/>
    </location>
</feature>
<dbReference type="InterPro" id="IPR006674">
    <property type="entry name" value="HD_domain"/>
</dbReference>
<dbReference type="PANTHER" id="PTHR11373">
    <property type="entry name" value="DEOXYNUCLEOSIDE TRIPHOSPHATE TRIPHOSPHOHYDROLASE"/>
    <property type="match status" value="1"/>
</dbReference>
<dbReference type="STRING" id="83401.SAMN05421742_10467"/>
<organism evidence="2 3">
    <name type="scientific">Roseospirillum parvum</name>
    <dbReference type="NCBI Taxonomy" id="83401"/>
    <lineage>
        <taxon>Bacteria</taxon>
        <taxon>Pseudomonadati</taxon>
        <taxon>Pseudomonadota</taxon>
        <taxon>Alphaproteobacteria</taxon>
        <taxon>Rhodospirillales</taxon>
        <taxon>Rhodospirillaceae</taxon>
        <taxon>Roseospirillum</taxon>
    </lineage>
</organism>
<dbReference type="SUPFAM" id="SSF109604">
    <property type="entry name" value="HD-domain/PDEase-like"/>
    <property type="match status" value="1"/>
</dbReference>
<dbReference type="OrthoDB" id="9803619at2"/>
<gene>
    <name evidence="2" type="ORF">SAMN05421742_10467</name>
</gene>
<dbReference type="SMART" id="SM00471">
    <property type="entry name" value="HDc"/>
    <property type="match status" value="1"/>
</dbReference>
<dbReference type="GO" id="GO:0008832">
    <property type="term" value="F:dGTPase activity"/>
    <property type="evidence" value="ECO:0007669"/>
    <property type="project" value="TreeGrafter"/>
</dbReference>
<dbReference type="Pfam" id="PF01966">
    <property type="entry name" value="HD"/>
    <property type="match status" value="1"/>
</dbReference>
<dbReference type="InterPro" id="IPR003607">
    <property type="entry name" value="HD/PDEase_dom"/>
</dbReference>
<proteinExistence type="predicted"/>
<dbReference type="PANTHER" id="PTHR11373:SF4">
    <property type="entry name" value="DEOXYNUCLEOSIDE TRIPHOSPHATE TRIPHOSPHOHYDROLASE SAMHD1"/>
    <property type="match status" value="1"/>
</dbReference>
<accession>A0A1G7ZCK5</accession>
<reference evidence="3" key="1">
    <citation type="submission" date="2016-10" db="EMBL/GenBank/DDBJ databases">
        <authorList>
            <person name="Varghese N."/>
            <person name="Submissions S."/>
        </authorList>
    </citation>
    <scope>NUCLEOTIDE SEQUENCE [LARGE SCALE GENOMIC DNA]</scope>
    <source>
        <strain evidence="3">930I</strain>
    </source>
</reference>
<sequence length="482" mass="55125">MPQVAKPQRIRDPLHDLITFGSDQFQQTLWSVIQTEPFQRLRRVRQLGFSEFTFPGATHTRFAHSLGAFHTARRLMEIIKAHLESTHRQVKNHQADVAVAAALVHDVGHGMMSHAFEKIGKRFDLALADHEEVGRRVIQETEIAKAFEEMGSGFANDVAELIGRKGPGNLYDAVVSSQFDADRLDYMRRDSLMTGVRNSLIDFEWLMANLEVNEVKAVEDEVPVGEIETFVLGPKATQAAENYVLSLFHLYTSVYFHKATRGAEAVFTELMARLMTLIQADHTTKTGLHEAHPFVRFAQEPTCLDRALKLDDTVFWGALPMLRSATDEEVARLAEMLLHRRLPCCRDVRLELERKKPPHMAMTKQERDDQRRWLTARQAHISERIEEWNAEDGAKVPRLMVDKDKRDCYTLFKQSKGPLNQIHMRSPDGSVVDMAHYSPIVAAAETFEFFRVYVDRDDQEARDALEAIIKEAVEDRFGEKES</sequence>
<evidence type="ECO:0000313" key="2">
    <source>
        <dbReference type="EMBL" id="SDH06317.1"/>
    </source>
</evidence>
<evidence type="ECO:0000313" key="3">
    <source>
        <dbReference type="Proteomes" id="UP000217076"/>
    </source>
</evidence>
<dbReference type="Proteomes" id="UP000217076">
    <property type="component" value="Unassembled WGS sequence"/>
</dbReference>
<dbReference type="EMBL" id="FNCV01000004">
    <property type="protein sequence ID" value="SDH06317.1"/>
    <property type="molecule type" value="Genomic_DNA"/>
</dbReference>
<dbReference type="AlphaFoldDB" id="A0A1G7ZCK5"/>
<name>A0A1G7ZCK5_9PROT</name>
<dbReference type="Gene3D" id="1.10.3210.10">
    <property type="entry name" value="Hypothetical protein af1432"/>
    <property type="match status" value="1"/>
</dbReference>